<sequence>MADFFTHFSCVLDVGTPDNAARALELYNALMEENAREDPPSDAFLLSIQPEHGGAVLWIRDDVTGDPQTVITFVLRCAEIFDLKGRWGFQWANTCSRPRIDAFSGGAHCLDLATRETIAWTDTRGWLARTLSPGRGKRGAR</sequence>
<dbReference type="EMBL" id="JACXWY010000021">
    <property type="protein sequence ID" value="MBD3848656.1"/>
    <property type="molecule type" value="Genomic_DNA"/>
</dbReference>
<dbReference type="Proteomes" id="UP000619295">
    <property type="component" value="Unassembled WGS sequence"/>
</dbReference>
<gene>
    <name evidence="1" type="ORF">IED13_23415</name>
</gene>
<name>A0A927EFJ7_9HYPH</name>
<organism evidence="1 2">
    <name type="scientific">Bosea spartocytisi</name>
    <dbReference type="NCBI Taxonomy" id="2773451"/>
    <lineage>
        <taxon>Bacteria</taxon>
        <taxon>Pseudomonadati</taxon>
        <taxon>Pseudomonadota</taxon>
        <taxon>Alphaproteobacteria</taxon>
        <taxon>Hyphomicrobiales</taxon>
        <taxon>Boseaceae</taxon>
        <taxon>Bosea</taxon>
    </lineage>
</organism>
<evidence type="ECO:0000313" key="2">
    <source>
        <dbReference type="Proteomes" id="UP000619295"/>
    </source>
</evidence>
<accession>A0A927EFJ7</accession>
<dbReference type="RefSeq" id="WP_012047166.1">
    <property type="nucleotide sequence ID" value="NZ_JACXWY010000021.1"/>
</dbReference>
<proteinExistence type="predicted"/>
<dbReference type="AlphaFoldDB" id="A0A927EFJ7"/>
<protein>
    <submittedName>
        <fullName evidence="1">Uncharacterized protein</fullName>
    </submittedName>
</protein>
<reference evidence="1" key="1">
    <citation type="submission" date="2020-09" db="EMBL/GenBank/DDBJ databases">
        <title>Bosea spartocytisi sp. nov. a root nodule endophyte of Spartocytisus supranubius in the high mountain ecosystem fo the Teide National Park (Canary Islands, Spain).</title>
        <authorList>
            <person name="Pulido-Suarez L."/>
            <person name="Peix A."/>
            <person name="Igual J.M."/>
            <person name="Socas-Perez N."/>
            <person name="Velazquez E."/>
            <person name="Flores-Felix J.D."/>
            <person name="Leon-Barrios M."/>
        </authorList>
    </citation>
    <scope>NUCLEOTIDE SEQUENCE</scope>
    <source>
        <strain evidence="1">SSUT16</strain>
    </source>
</reference>
<keyword evidence="2" id="KW-1185">Reference proteome</keyword>
<evidence type="ECO:0000313" key="1">
    <source>
        <dbReference type="EMBL" id="MBD3848656.1"/>
    </source>
</evidence>
<comment type="caution">
    <text evidence="1">The sequence shown here is derived from an EMBL/GenBank/DDBJ whole genome shotgun (WGS) entry which is preliminary data.</text>
</comment>